<dbReference type="AlphaFoldDB" id="A0AAW1TU10"/>
<organism evidence="2 3">
    <name type="scientific">Henosepilachna vigintioctopunctata</name>
    <dbReference type="NCBI Taxonomy" id="420089"/>
    <lineage>
        <taxon>Eukaryota</taxon>
        <taxon>Metazoa</taxon>
        <taxon>Ecdysozoa</taxon>
        <taxon>Arthropoda</taxon>
        <taxon>Hexapoda</taxon>
        <taxon>Insecta</taxon>
        <taxon>Pterygota</taxon>
        <taxon>Neoptera</taxon>
        <taxon>Endopterygota</taxon>
        <taxon>Coleoptera</taxon>
        <taxon>Polyphaga</taxon>
        <taxon>Cucujiformia</taxon>
        <taxon>Coccinelloidea</taxon>
        <taxon>Coccinellidae</taxon>
        <taxon>Epilachninae</taxon>
        <taxon>Epilachnini</taxon>
        <taxon>Henosepilachna</taxon>
    </lineage>
</organism>
<evidence type="ECO:0000313" key="3">
    <source>
        <dbReference type="Proteomes" id="UP001431783"/>
    </source>
</evidence>
<dbReference type="EMBL" id="JARQZJ010000006">
    <property type="protein sequence ID" value="KAK9871626.1"/>
    <property type="molecule type" value="Genomic_DNA"/>
</dbReference>
<feature type="region of interest" description="Disordered" evidence="1">
    <location>
        <begin position="1"/>
        <end position="81"/>
    </location>
</feature>
<sequence length="81" mass="9000">MIEKFKIIFGTAEGKKNGDGDSSTNKFHFTPKQKEETGENSERSPTGSGLQNIETQNKEADRESSNRDNLAVIPSHQVAKY</sequence>
<name>A0AAW1TU10_9CUCU</name>
<protein>
    <submittedName>
        <fullName evidence="2">Uncharacterized protein</fullName>
    </submittedName>
</protein>
<feature type="compositionally biased region" description="Basic and acidic residues" evidence="1">
    <location>
        <begin position="56"/>
        <end position="66"/>
    </location>
</feature>
<evidence type="ECO:0000256" key="1">
    <source>
        <dbReference type="SAM" id="MobiDB-lite"/>
    </source>
</evidence>
<proteinExistence type="predicted"/>
<reference evidence="2 3" key="1">
    <citation type="submission" date="2023-03" db="EMBL/GenBank/DDBJ databases">
        <title>Genome insight into feeding habits of ladybird beetles.</title>
        <authorList>
            <person name="Li H.-S."/>
            <person name="Huang Y.-H."/>
            <person name="Pang H."/>
        </authorList>
    </citation>
    <scope>NUCLEOTIDE SEQUENCE [LARGE SCALE GENOMIC DNA]</scope>
    <source>
        <strain evidence="2">SYSU_2023b</strain>
        <tissue evidence="2">Whole body</tissue>
    </source>
</reference>
<feature type="compositionally biased region" description="Polar residues" evidence="1">
    <location>
        <begin position="43"/>
        <end position="55"/>
    </location>
</feature>
<dbReference type="Proteomes" id="UP001431783">
    <property type="component" value="Unassembled WGS sequence"/>
</dbReference>
<gene>
    <name evidence="2" type="ORF">WA026_013007</name>
</gene>
<evidence type="ECO:0000313" key="2">
    <source>
        <dbReference type="EMBL" id="KAK9871626.1"/>
    </source>
</evidence>
<comment type="caution">
    <text evidence="2">The sequence shown here is derived from an EMBL/GenBank/DDBJ whole genome shotgun (WGS) entry which is preliminary data.</text>
</comment>
<feature type="compositionally biased region" description="Basic and acidic residues" evidence="1">
    <location>
        <begin position="32"/>
        <end position="42"/>
    </location>
</feature>
<keyword evidence="3" id="KW-1185">Reference proteome</keyword>
<accession>A0AAW1TU10</accession>